<evidence type="ECO:0000313" key="1">
    <source>
        <dbReference type="EMBL" id="EAZ37707.1"/>
    </source>
</evidence>
<gene>
    <name evidence="1" type="ORF">OsJ_22050</name>
</gene>
<sequence>MNSCFPYTWYPQDLHHRARKELLDVVTLEDEEADGDKFVSVIQLLHSPISIYNSHWVADVRIASDAVVSAHAAIDEFAGVEADSADHGEECKAEPLTAYDTESRCLR</sequence>
<protein>
    <submittedName>
        <fullName evidence="1">Uncharacterized protein</fullName>
    </submittedName>
</protein>
<dbReference type="EMBL" id="CM000143">
    <property type="protein sequence ID" value="EAZ37707.1"/>
    <property type="molecule type" value="Genomic_DNA"/>
</dbReference>
<name>A3BDR8_ORYSJ</name>
<reference evidence="1" key="2">
    <citation type="submission" date="2008-12" db="EMBL/GenBank/DDBJ databases">
        <title>Improved gene annotation of the rice (Oryza sativa) genomes.</title>
        <authorList>
            <person name="Wang J."/>
            <person name="Li R."/>
            <person name="Fan W."/>
            <person name="Huang Q."/>
            <person name="Zhang J."/>
            <person name="Zhou Y."/>
            <person name="Hu Y."/>
            <person name="Zi S."/>
            <person name="Li J."/>
            <person name="Ni P."/>
            <person name="Zheng H."/>
            <person name="Zhang Y."/>
            <person name="Zhao M."/>
            <person name="Hao Q."/>
            <person name="McDermott J."/>
            <person name="Samudrala R."/>
            <person name="Kristiansen K."/>
            <person name="Wong G.K.-S."/>
        </authorList>
    </citation>
    <scope>NUCLEOTIDE SEQUENCE</scope>
</reference>
<dbReference type="AlphaFoldDB" id="A3BDR8"/>
<proteinExistence type="predicted"/>
<dbReference type="Proteomes" id="UP000007752">
    <property type="component" value="Chromosome 6"/>
</dbReference>
<organism evidence="1">
    <name type="scientific">Oryza sativa subsp. japonica</name>
    <name type="common">Rice</name>
    <dbReference type="NCBI Taxonomy" id="39947"/>
    <lineage>
        <taxon>Eukaryota</taxon>
        <taxon>Viridiplantae</taxon>
        <taxon>Streptophyta</taxon>
        <taxon>Embryophyta</taxon>
        <taxon>Tracheophyta</taxon>
        <taxon>Spermatophyta</taxon>
        <taxon>Magnoliopsida</taxon>
        <taxon>Liliopsida</taxon>
        <taxon>Poales</taxon>
        <taxon>Poaceae</taxon>
        <taxon>BOP clade</taxon>
        <taxon>Oryzoideae</taxon>
        <taxon>Oryzeae</taxon>
        <taxon>Oryzinae</taxon>
        <taxon>Oryza</taxon>
        <taxon>Oryza sativa</taxon>
    </lineage>
</organism>
<reference evidence="1" key="1">
    <citation type="journal article" date="2005" name="PLoS Biol.">
        <title>The genomes of Oryza sativa: a history of duplications.</title>
        <authorList>
            <person name="Yu J."/>
            <person name="Wang J."/>
            <person name="Lin W."/>
            <person name="Li S."/>
            <person name="Li H."/>
            <person name="Zhou J."/>
            <person name="Ni P."/>
            <person name="Dong W."/>
            <person name="Hu S."/>
            <person name="Zeng C."/>
            <person name="Zhang J."/>
            <person name="Zhang Y."/>
            <person name="Li R."/>
            <person name="Xu Z."/>
            <person name="Li S."/>
            <person name="Li X."/>
            <person name="Zheng H."/>
            <person name="Cong L."/>
            <person name="Lin L."/>
            <person name="Yin J."/>
            <person name="Geng J."/>
            <person name="Li G."/>
            <person name="Shi J."/>
            <person name="Liu J."/>
            <person name="Lv H."/>
            <person name="Li J."/>
            <person name="Wang J."/>
            <person name="Deng Y."/>
            <person name="Ran L."/>
            <person name="Shi X."/>
            <person name="Wang X."/>
            <person name="Wu Q."/>
            <person name="Li C."/>
            <person name="Ren X."/>
            <person name="Wang J."/>
            <person name="Wang X."/>
            <person name="Li D."/>
            <person name="Liu D."/>
            <person name="Zhang X."/>
            <person name="Ji Z."/>
            <person name="Zhao W."/>
            <person name="Sun Y."/>
            <person name="Zhang Z."/>
            <person name="Bao J."/>
            <person name="Han Y."/>
            <person name="Dong L."/>
            <person name="Ji J."/>
            <person name="Chen P."/>
            <person name="Wu S."/>
            <person name="Liu J."/>
            <person name="Xiao Y."/>
            <person name="Bu D."/>
            <person name="Tan J."/>
            <person name="Yang L."/>
            <person name="Ye C."/>
            <person name="Zhang J."/>
            <person name="Xu J."/>
            <person name="Zhou Y."/>
            <person name="Yu Y."/>
            <person name="Zhang B."/>
            <person name="Zhuang S."/>
            <person name="Wei H."/>
            <person name="Liu B."/>
            <person name="Lei M."/>
            <person name="Yu H."/>
            <person name="Li Y."/>
            <person name="Xu H."/>
            <person name="Wei S."/>
            <person name="He X."/>
            <person name="Fang L."/>
            <person name="Zhang Z."/>
            <person name="Zhang Y."/>
            <person name="Huang X."/>
            <person name="Su Z."/>
            <person name="Tong W."/>
            <person name="Li J."/>
            <person name="Tong Z."/>
            <person name="Li S."/>
            <person name="Ye J."/>
            <person name="Wang L."/>
            <person name="Fang L."/>
            <person name="Lei T."/>
            <person name="Chen C."/>
            <person name="Chen H."/>
            <person name="Xu Z."/>
            <person name="Li H."/>
            <person name="Huang H."/>
            <person name="Zhang F."/>
            <person name="Xu H."/>
            <person name="Li N."/>
            <person name="Zhao C."/>
            <person name="Li S."/>
            <person name="Dong L."/>
            <person name="Huang Y."/>
            <person name="Li L."/>
            <person name="Xi Y."/>
            <person name="Qi Q."/>
            <person name="Li W."/>
            <person name="Zhang B."/>
            <person name="Hu W."/>
            <person name="Zhang Y."/>
            <person name="Tian X."/>
            <person name="Jiao Y."/>
            <person name="Liang X."/>
            <person name="Jin J."/>
            <person name="Gao L."/>
            <person name="Zheng W."/>
            <person name="Hao B."/>
            <person name="Liu S."/>
            <person name="Wang W."/>
            <person name="Yuan L."/>
            <person name="Cao M."/>
            <person name="McDermott J."/>
            <person name="Samudrala R."/>
            <person name="Wang J."/>
            <person name="Wong G.K."/>
            <person name="Yang H."/>
        </authorList>
    </citation>
    <scope>NUCLEOTIDE SEQUENCE [LARGE SCALE GENOMIC DNA]</scope>
</reference>
<accession>A3BDR8</accession>